<dbReference type="Proteomes" id="UP001293718">
    <property type="component" value="Unassembled WGS sequence"/>
</dbReference>
<sequence length="94" mass="10060">MDSLAKWHGPGPMLTVSRSCAVGAAKGIGLLTEYWHGSSVGDLACTAIDDALMKKAARNFKGVFIGLLVILTSQTHGNIHTALNSLEMPFDRFE</sequence>
<evidence type="ECO:0000313" key="1">
    <source>
        <dbReference type="EMBL" id="MDZ5459794.1"/>
    </source>
</evidence>
<dbReference type="EMBL" id="JAXOJX010000050">
    <property type="protein sequence ID" value="MDZ5459794.1"/>
    <property type="molecule type" value="Genomic_DNA"/>
</dbReference>
<dbReference type="RefSeq" id="WP_322467438.1">
    <property type="nucleotide sequence ID" value="NZ_JAXOJX010000050.1"/>
</dbReference>
<keyword evidence="2" id="KW-1185">Reference proteome</keyword>
<protein>
    <submittedName>
        <fullName evidence="1">Uncharacterized protein</fullName>
    </submittedName>
</protein>
<organism evidence="1 2">
    <name type="scientific">Azohydromonas lata</name>
    <dbReference type="NCBI Taxonomy" id="45677"/>
    <lineage>
        <taxon>Bacteria</taxon>
        <taxon>Pseudomonadati</taxon>
        <taxon>Pseudomonadota</taxon>
        <taxon>Betaproteobacteria</taxon>
        <taxon>Burkholderiales</taxon>
        <taxon>Sphaerotilaceae</taxon>
        <taxon>Azohydromonas</taxon>
    </lineage>
</organism>
<gene>
    <name evidence="1" type="ORF">SM757_24750</name>
</gene>
<reference evidence="1 2" key="1">
    <citation type="submission" date="2023-11" db="EMBL/GenBank/DDBJ databases">
        <title>Draft genome of Azohydromonas lata strain H1 (DSM1123), a polyhydroxyalkanoate producer.</title>
        <authorList>
            <person name="Traversa D."/>
            <person name="D'Addabbo P."/>
            <person name="Pazzani C."/>
            <person name="Manzari C."/>
            <person name="Chiara M."/>
            <person name="Scrascia M."/>
        </authorList>
    </citation>
    <scope>NUCLEOTIDE SEQUENCE [LARGE SCALE GENOMIC DNA]</scope>
    <source>
        <strain evidence="1 2">H1</strain>
    </source>
</reference>
<comment type="caution">
    <text evidence="1">The sequence shown here is derived from an EMBL/GenBank/DDBJ whole genome shotgun (WGS) entry which is preliminary data.</text>
</comment>
<accession>A0ABU5ILS5</accession>
<proteinExistence type="predicted"/>
<evidence type="ECO:0000313" key="2">
    <source>
        <dbReference type="Proteomes" id="UP001293718"/>
    </source>
</evidence>
<name>A0ABU5ILS5_9BURK</name>